<dbReference type="Proteomes" id="UP001634007">
    <property type="component" value="Unassembled WGS sequence"/>
</dbReference>
<feature type="compositionally biased region" description="Low complexity" evidence="3">
    <location>
        <begin position="782"/>
        <end position="795"/>
    </location>
</feature>
<evidence type="ECO:0000313" key="6">
    <source>
        <dbReference type="Proteomes" id="UP001634007"/>
    </source>
</evidence>
<dbReference type="InterPro" id="IPR000237">
    <property type="entry name" value="GRIP_dom"/>
</dbReference>
<feature type="domain" description="GRIP" evidence="4">
    <location>
        <begin position="719"/>
        <end position="766"/>
    </location>
</feature>
<dbReference type="SMART" id="SM00755">
    <property type="entry name" value="Grip"/>
    <property type="match status" value="1"/>
</dbReference>
<proteinExistence type="predicted"/>
<name>A0ABD3IZN4_EUCGL</name>
<accession>A0ABD3IZN4</accession>
<gene>
    <name evidence="5" type="ORF">ACJRO7_005451</name>
</gene>
<keyword evidence="1 2" id="KW-0175">Coiled coil</keyword>
<feature type="coiled-coil region" evidence="2">
    <location>
        <begin position="670"/>
        <end position="721"/>
    </location>
</feature>
<dbReference type="PANTHER" id="PTHR23160">
    <property type="entry name" value="SYNAPTONEMAL COMPLEX PROTEIN-RELATED"/>
    <property type="match status" value="1"/>
</dbReference>
<feature type="compositionally biased region" description="Polar residues" evidence="3">
    <location>
        <begin position="21"/>
        <end position="33"/>
    </location>
</feature>
<reference evidence="5 6" key="1">
    <citation type="submission" date="2024-11" db="EMBL/GenBank/DDBJ databases">
        <title>Chromosome-level genome assembly of Eucalyptus globulus Labill. provides insights into its genome evolution.</title>
        <authorList>
            <person name="Li X."/>
        </authorList>
    </citation>
    <scope>NUCLEOTIDE SEQUENCE [LARGE SCALE GENOMIC DNA]</scope>
    <source>
        <strain evidence="5">CL2024</strain>
        <tissue evidence="5">Fresh tender leaves</tissue>
    </source>
</reference>
<comment type="caution">
    <text evidence="5">The sequence shown here is derived from an EMBL/GenBank/DDBJ whole genome shotgun (WGS) entry which is preliminary data.</text>
</comment>
<sequence>MSAEGGEVAAMQESNIEDSLETGNHMNEPSLRSNGLPAKENGSCENSPHYGDSHDELVQMVTELKLQNEFLKSHFEGLKDLHLEEIRSQQRTEVGGQEGEDVKRLNERIESLERELLQEKQTRGAAEEALKHLQVAHSEADARAQELSARLAEAQQKMDQEIKEREEKYSELDSKFSRLHKRAKQRIQEVQKEKDDLEARFHEVNEIAERASSQQLALQQEVDRTRQQANEAMKAIDAERQQLRSTCNKLRDDNEELRRSLQPKDLALESMQQSLLEKEQMLEDLRNLLKSAEEKRQASLSELTAKHQKSIENLESQLVDAATDRSKATEMISSLQVLLAEKESEIAELDAASTGEAARLRAAMESVKGEVAHLKREHDKEKESWEAASQALKAKLEVAESNCIHAEVEVAKLKSQLELEASSHVQLLNARDAELAAVKEEIHRLQSEFSSYKARAHALLQKKDAELASAKDSEEVKALEEALKETEKEALQASAERDKAIQDLQAALANHVKELKERDAALNTAKQQMKTIEMNLDSMNARHQKDKEAWELDLKNLEETWRNRCEALKAEKEADSGKDIKPELDELKSRYKRLKEEHDSFRDLADRMIEEKDNEISRLFDDNKNLQRSLESRPLAENNDYYTAASQKQEIPNSASSAADQQILLLARQQAQREEELAQSQRHILALQEEIDELERENRLHSQQEAILKEELRNMERMQKREGVDMTYLKNVILKLLETGEVEALLPVVAMLLQFSPEEMQKCQQAYRAATDVPPTPPNDTSGSPLSLLSRFSFS</sequence>
<evidence type="ECO:0000256" key="3">
    <source>
        <dbReference type="SAM" id="MobiDB-lite"/>
    </source>
</evidence>
<feature type="region of interest" description="Disordered" evidence="3">
    <location>
        <begin position="1"/>
        <end position="53"/>
    </location>
</feature>
<dbReference type="EMBL" id="JBJKBG010000010">
    <property type="protein sequence ID" value="KAL3720632.1"/>
    <property type="molecule type" value="Genomic_DNA"/>
</dbReference>
<feature type="coiled-coil region" evidence="2">
    <location>
        <begin position="584"/>
        <end position="629"/>
    </location>
</feature>
<evidence type="ECO:0000259" key="4">
    <source>
        <dbReference type="PROSITE" id="PS50913"/>
    </source>
</evidence>
<feature type="region of interest" description="Disordered" evidence="3">
    <location>
        <begin position="768"/>
        <end position="795"/>
    </location>
</feature>
<evidence type="ECO:0000256" key="2">
    <source>
        <dbReference type="SAM" id="Coils"/>
    </source>
</evidence>
<dbReference type="Pfam" id="PF01465">
    <property type="entry name" value="GRIP"/>
    <property type="match status" value="1"/>
</dbReference>
<protein>
    <recommendedName>
        <fullName evidence="4">GRIP domain-containing protein</fullName>
    </recommendedName>
</protein>
<dbReference type="Gene3D" id="1.10.287.1490">
    <property type="match status" value="1"/>
</dbReference>
<organism evidence="5 6">
    <name type="scientific">Eucalyptus globulus</name>
    <name type="common">Tasmanian blue gum</name>
    <dbReference type="NCBI Taxonomy" id="34317"/>
    <lineage>
        <taxon>Eukaryota</taxon>
        <taxon>Viridiplantae</taxon>
        <taxon>Streptophyta</taxon>
        <taxon>Embryophyta</taxon>
        <taxon>Tracheophyta</taxon>
        <taxon>Spermatophyta</taxon>
        <taxon>Magnoliopsida</taxon>
        <taxon>eudicotyledons</taxon>
        <taxon>Gunneridae</taxon>
        <taxon>Pentapetalae</taxon>
        <taxon>rosids</taxon>
        <taxon>malvids</taxon>
        <taxon>Myrtales</taxon>
        <taxon>Myrtaceae</taxon>
        <taxon>Myrtoideae</taxon>
        <taxon>Eucalypteae</taxon>
        <taxon>Eucalyptus</taxon>
    </lineage>
</organism>
<feature type="coiled-coil region" evidence="2">
    <location>
        <begin position="95"/>
        <end position="560"/>
    </location>
</feature>
<evidence type="ECO:0000313" key="5">
    <source>
        <dbReference type="EMBL" id="KAL3720632.1"/>
    </source>
</evidence>
<evidence type="ECO:0000256" key="1">
    <source>
        <dbReference type="ARBA" id="ARBA00023054"/>
    </source>
</evidence>
<dbReference type="PANTHER" id="PTHR23160:SF1">
    <property type="entry name" value="PROTEIN GRIP"/>
    <property type="match status" value="1"/>
</dbReference>
<dbReference type="PROSITE" id="PS50913">
    <property type="entry name" value="GRIP"/>
    <property type="match status" value="1"/>
</dbReference>
<keyword evidence="6" id="KW-1185">Reference proteome</keyword>
<dbReference type="AlphaFoldDB" id="A0ABD3IZN4"/>